<reference evidence="8" key="1">
    <citation type="submission" date="2022-11" db="EMBL/GenBank/DDBJ databases">
        <title>Hoeflea poritis sp. nov., isolated from scleractinian coral Porites lutea.</title>
        <authorList>
            <person name="Zhang G."/>
            <person name="Wei Q."/>
            <person name="Cai L."/>
        </authorList>
    </citation>
    <scope>NUCLEOTIDE SEQUENCE</scope>
    <source>
        <strain evidence="8">E7-10</strain>
    </source>
</reference>
<dbReference type="Proteomes" id="UP001148313">
    <property type="component" value="Unassembled WGS sequence"/>
</dbReference>
<dbReference type="Pfam" id="PF04542">
    <property type="entry name" value="Sigma70_r2"/>
    <property type="match status" value="1"/>
</dbReference>
<evidence type="ECO:0000259" key="6">
    <source>
        <dbReference type="Pfam" id="PF04542"/>
    </source>
</evidence>
<comment type="caution">
    <text evidence="8">The sequence shown here is derived from an EMBL/GenBank/DDBJ whole genome shotgun (WGS) entry which is preliminary data.</text>
</comment>
<evidence type="ECO:0000256" key="4">
    <source>
        <dbReference type="ARBA" id="ARBA00023125"/>
    </source>
</evidence>
<evidence type="ECO:0000256" key="3">
    <source>
        <dbReference type="ARBA" id="ARBA00023082"/>
    </source>
</evidence>
<evidence type="ECO:0000256" key="2">
    <source>
        <dbReference type="ARBA" id="ARBA00023015"/>
    </source>
</evidence>
<evidence type="ECO:0000256" key="5">
    <source>
        <dbReference type="ARBA" id="ARBA00023163"/>
    </source>
</evidence>
<gene>
    <name evidence="8" type="ORF">OOZ53_13935</name>
</gene>
<evidence type="ECO:0000259" key="7">
    <source>
        <dbReference type="Pfam" id="PF08281"/>
    </source>
</evidence>
<dbReference type="SUPFAM" id="SSF88946">
    <property type="entry name" value="Sigma2 domain of RNA polymerase sigma factors"/>
    <property type="match status" value="1"/>
</dbReference>
<feature type="domain" description="RNA polymerase sigma factor 70 region 4 type 2" evidence="7">
    <location>
        <begin position="146"/>
        <end position="192"/>
    </location>
</feature>
<keyword evidence="5" id="KW-0804">Transcription</keyword>
<dbReference type="SUPFAM" id="SSF88659">
    <property type="entry name" value="Sigma3 and sigma4 domains of RNA polymerase sigma factors"/>
    <property type="match status" value="1"/>
</dbReference>
<dbReference type="InterPro" id="IPR039425">
    <property type="entry name" value="RNA_pol_sigma-70-like"/>
</dbReference>
<dbReference type="NCBIfam" id="TIGR02937">
    <property type="entry name" value="sigma70-ECF"/>
    <property type="match status" value="1"/>
</dbReference>
<keyword evidence="2" id="KW-0805">Transcription regulation</keyword>
<evidence type="ECO:0000313" key="9">
    <source>
        <dbReference type="Proteomes" id="UP001148313"/>
    </source>
</evidence>
<dbReference type="PANTHER" id="PTHR43133:SF8">
    <property type="entry name" value="RNA POLYMERASE SIGMA FACTOR HI_1459-RELATED"/>
    <property type="match status" value="1"/>
</dbReference>
<dbReference type="InterPro" id="IPR014284">
    <property type="entry name" value="RNA_pol_sigma-70_dom"/>
</dbReference>
<dbReference type="Gene3D" id="1.10.10.10">
    <property type="entry name" value="Winged helix-like DNA-binding domain superfamily/Winged helix DNA-binding domain"/>
    <property type="match status" value="1"/>
</dbReference>
<dbReference type="PANTHER" id="PTHR43133">
    <property type="entry name" value="RNA POLYMERASE ECF-TYPE SIGMA FACTO"/>
    <property type="match status" value="1"/>
</dbReference>
<evidence type="ECO:0000256" key="1">
    <source>
        <dbReference type="ARBA" id="ARBA00010641"/>
    </source>
</evidence>
<dbReference type="Pfam" id="PF08281">
    <property type="entry name" value="Sigma70_r4_2"/>
    <property type="match status" value="1"/>
</dbReference>
<dbReference type="InterPro" id="IPR007627">
    <property type="entry name" value="RNA_pol_sigma70_r2"/>
</dbReference>
<protein>
    <submittedName>
        <fullName evidence="8">Sigma-70 family RNA polymerase sigma factor</fullName>
    </submittedName>
</protein>
<proteinExistence type="inferred from homology"/>
<evidence type="ECO:0000313" key="8">
    <source>
        <dbReference type="EMBL" id="MDA4846461.1"/>
    </source>
</evidence>
<sequence length="205" mass="22976">MQKGDRSSATEPDEGEAIAAVANADPAAAERFVRKHAGWMLAVAMRIVRDAHHAEDAVQNAFAKVFDNIGGFGGRSALKTWMHRIVVNESLMLLRKTNRSQTVAIDELQPVFDNNGCRIEDRWMSMETPETLLMRSDIQAQVNGKIDLLPDNYRIILVLRDIEELSTQEVAQLLEISEANVKVRLHRARAALKRLLEPLIRGQAV</sequence>
<dbReference type="Gene3D" id="1.10.1740.10">
    <property type="match status" value="1"/>
</dbReference>
<dbReference type="InterPro" id="IPR013325">
    <property type="entry name" value="RNA_pol_sigma_r2"/>
</dbReference>
<dbReference type="EMBL" id="JAPJZH010000008">
    <property type="protein sequence ID" value="MDA4846461.1"/>
    <property type="molecule type" value="Genomic_DNA"/>
</dbReference>
<keyword evidence="9" id="KW-1185">Reference proteome</keyword>
<keyword evidence="4" id="KW-0238">DNA-binding</keyword>
<dbReference type="CDD" id="cd06171">
    <property type="entry name" value="Sigma70_r4"/>
    <property type="match status" value="1"/>
</dbReference>
<name>A0ABT4VP55_9HYPH</name>
<keyword evidence="3" id="KW-0731">Sigma factor</keyword>
<feature type="domain" description="RNA polymerase sigma-70 region 2" evidence="6">
    <location>
        <begin position="32"/>
        <end position="99"/>
    </location>
</feature>
<dbReference type="InterPro" id="IPR013324">
    <property type="entry name" value="RNA_pol_sigma_r3/r4-like"/>
</dbReference>
<organism evidence="8 9">
    <name type="scientific">Hoeflea poritis</name>
    <dbReference type="NCBI Taxonomy" id="2993659"/>
    <lineage>
        <taxon>Bacteria</taxon>
        <taxon>Pseudomonadati</taxon>
        <taxon>Pseudomonadota</taxon>
        <taxon>Alphaproteobacteria</taxon>
        <taxon>Hyphomicrobiales</taxon>
        <taxon>Rhizobiaceae</taxon>
        <taxon>Hoeflea</taxon>
    </lineage>
</organism>
<comment type="similarity">
    <text evidence="1">Belongs to the sigma-70 factor family. ECF subfamily.</text>
</comment>
<accession>A0ABT4VP55</accession>
<dbReference type="InterPro" id="IPR013249">
    <property type="entry name" value="RNA_pol_sigma70_r4_t2"/>
</dbReference>
<dbReference type="InterPro" id="IPR036388">
    <property type="entry name" value="WH-like_DNA-bd_sf"/>
</dbReference>
<dbReference type="RefSeq" id="WP_271090213.1">
    <property type="nucleotide sequence ID" value="NZ_JAPJZH010000008.1"/>
</dbReference>